<proteinExistence type="predicted"/>
<feature type="compositionally biased region" description="Low complexity" evidence="1">
    <location>
        <begin position="1093"/>
        <end position="1104"/>
    </location>
</feature>
<evidence type="ECO:0000313" key="4">
    <source>
        <dbReference type="Proteomes" id="UP000018087"/>
    </source>
</evidence>
<dbReference type="Gene3D" id="3.30.429.10">
    <property type="entry name" value="Macrophage Migration Inhibitory Factor"/>
    <property type="match status" value="1"/>
</dbReference>
<dbReference type="InterPro" id="IPR028116">
    <property type="entry name" value="Cis-CaaD-like"/>
</dbReference>
<feature type="region of interest" description="Disordered" evidence="1">
    <location>
        <begin position="1740"/>
        <end position="1775"/>
    </location>
</feature>
<feature type="compositionally biased region" description="Polar residues" evidence="1">
    <location>
        <begin position="45"/>
        <end position="68"/>
    </location>
</feature>
<dbReference type="eggNOG" id="ENOG502QQV3">
    <property type="taxonomic scope" value="Eukaryota"/>
</dbReference>
<dbReference type="Pfam" id="PF14832">
    <property type="entry name" value="Tautomerase_3"/>
    <property type="match status" value="1"/>
</dbReference>
<dbReference type="OrthoDB" id="5144858at2759"/>
<feature type="compositionally biased region" description="Polar residues" evidence="1">
    <location>
        <begin position="1105"/>
        <end position="1119"/>
    </location>
</feature>
<gene>
    <name evidence="3" type="ORF">HMPREF1624_04867</name>
</gene>
<feature type="compositionally biased region" description="Low complexity" evidence="1">
    <location>
        <begin position="19"/>
        <end position="39"/>
    </location>
</feature>
<dbReference type="AlphaFoldDB" id="U7PR11"/>
<evidence type="ECO:0000259" key="2">
    <source>
        <dbReference type="Pfam" id="PF14832"/>
    </source>
</evidence>
<feature type="region of interest" description="Disordered" evidence="1">
    <location>
        <begin position="1"/>
        <end position="80"/>
    </location>
</feature>
<evidence type="ECO:0000313" key="3">
    <source>
        <dbReference type="EMBL" id="ERS98088.1"/>
    </source>
</evidence>
<protein>
    <recommendedName>
        <fullName evidence="2">Tautomerase cis-CaaD-like domain-containing protein</fullName>
    </recommendedName>
</protein>
<keyword evidence="4" id="KW-1185">Reference proteome</keyword>
<feature type="compositionally biased region" description="Basic and acidic residues" evidence="1">
    <location>
        <begin position="1988"/>
        <end position="2009"/>
    </location>
</feature>
<name>U7PR11_SPOS1</name>
<organism evidence="3 4">
    <name type="scientific">Sporothrix schenckii (strain ATCC 58251 / de Perez 2211183)</name>
    <name type="common">Rose-picker's disease fungus</name>
    <dbReference type="NCBI Taxonomy" id="1391915"/>
    <lineage>
        <taxon>Eukaryota</taxon>
        <taxon>Fungi</taxon>
        <taxon>Dikarya</taxon>
        <taxon>Ascomycota</taxon>
        <taxon>Pezizomycotina</taxon>
        <taxon>Sordariomycetes</taxon>
        <taxon>Sordariomycetidae</taxon>
        <taxon>Ophiostomatales</taxon>
        <taxon>Ophiostomataceae</taxon>
        <taxon>Sporothrix</taxon>
    </lineage>
</organism>
<dbReference type="HOGENOM" id="CLU_239476_0_0_1"/>
<feature type="compositionally biased region" description="Polar residues" evidence="1">
    <location>
        <begin position="1762"/>
        <end position="1773"/>
    </location>
</feature>
<accession>U7PR11</accession>
<dbReference type="InterPro" id="IPR014347">
    <property type="entry name" value="Tautomerase/MIF_sf"/>
</dbReference>
<dbReference type="Proteomes" id="UP000018087">
    <property type="component" value="Unassembled WGS sequence"/>
</dbReference>
<evidence type="ECO:0000256" key="1">
    <source>
        <dbReference type="SAM" id="MobiDB-lite"/>
    </source>
</evidence>
<feature type="domain" description="Tautomerase cis-CaaD-like" evidence="2">
    <location>
        <begin position="1841"/>
        <end position="1982"/>
    </location>
</feature>
<sequence>MNVERHTLRGHHPGSPLYGGRVVSSSGSGSLLRKLTSLTKRSKSQPILNSARHSTKPVPSSSLHSQSQKPPPPTSTAQHLSPDPMALVAAQAASLKASATTSITTNAKSARPPSEARRRVTTTAPAVSPMPASIPPHSVAAGIAVSAVSAPLVVQVKIRFPSLSGCPVYTHEYASSSDVAVTNRLFKGLLRRLHHCSTELITRKDSRALKPLRRQADSQTTNKPLRYEIHFHLLRQDTGLWTERTYSSYQRQDTTSSDAHEIILATHCMVGLFLRRHDPSFHWTDGPLADTAIFSPRPEEPELVRHTVGHPLPLTCVPRSRFLEDSQSFEFTPGYAINLTFRSRCHGRKQYEWKRVINLQSKQNAPLSLSLAENLLWDTFGSINETLTARRETFLDEHKACDFLEGVVGCQHFGEDALDIELGVENKLGPVFDHLTRSIQSKLGLFRDPDARDCQKFFRAIHAQLLNMRDTVDARISALPDFDLRILTLCSPTWSVENPARFVLDTATSYSRRTVEAMLDRVQTGVSDVLRNRDCTIHLVAYKRGHLILDKALIARPLPPKPNLFPMPAVFEQPDTIVARLKDRIHSDLDAVCKDTCSLDGLSDSAGDEVFLANNTVNAAANENDALPDSPSFPLLVPGAFEQAIILQDPTDAREEEPTIPAPRVVELPDDVFVDTLEQPQALPQTAALTLPTSASSRRRAFPLIPEKFALPHSRSSSGVTFVSAKQPTESVEGVVEEAPESAVLLTLPVETVDSAEAAMVAEPVSVGSTAETADVVEHVVEAAEGMGADELGQAVEAVDYITTAHAVDAVTTTDAIDTTAEELVEGGDGQVDVPVDKVEEKLCPSSQQCDVESVTEYIAEVEDLLILESEQPVVEDDGRAEPGQDVEGHSPRAAMPVVEDNGDMDIESFVKDDGKTSVNAYAIPGDGTRVEYGTTVPEIVEEPAQPLVFDAPPMFYTFDDSDSAELDNQPSVELRFDNVPTVGTQLDTIIESDVENADLAFDLPAYGDFLPPQKEALPLSETTKQVASTIFNDELANLAASETSFESAFEFAPESDVNEESFVSSFANSQNDHDESFITNTTAPTAVSPECTRPSTPSLSLSSGDLNSPETSLLETPSLSREVHSGILSGFDSDGTARLDFGRAYRYDADSELDPSELFGSVGHVAQLQGDTKQRSDCSLASKSLFGQSLAVSTSLCHVDPVSESESVPTEIWPGTTENTPSPEIGFDVNTMGQLLKFDDDVFEPNSVPASPTFSCGLNFKDSFEEFAMTKPTVDLDEYADLVADDDAMSTTSRVDDIIDSILEDVVVDKHSQSHTGVEGVINAEPCEYDKPLQPDEEADDLHELHDQKITEQARAVEPHSELAAEPTIVRPISNFIARPVNQPADGMAITSKVEPEVEETEISFEQNVELETVTKELHSTPTVYFRHIASSVPLPESDDLELDIGHVVVSHKQDPLVTDEEPDSEATFDPVSELPSKVDVDQGVDAPCGAVAIEDLFVEAPMEETEVTLPAVISDIPLITAANEEHEITAAAVNEDRSLDAAPRQIIAEDTQDDTLHNAVEELQPPTEINADTNEDSELVNPTNPDVIGISEMNQDQTPVLQWSAPDDIVELGVVSSPVPIAQTLVDEVPVPIIPAEMKSLSFVSALRSAPLEQIVEIPGRPTNSSTFTDTCEETTCDSTDYITDFKETPAFPAPKHTISWSLPRAGHLGLDETRLIRVGLRSALTGSRAFDNIPFTIKKWQPPTPPAPEPTVAEEDGVLTQSSPECSPVQTHPVRREAVASKSELASSTTSKSTHTALVANEALIEDTPATTQDNMLPRVVIAFASMAIMSQMINSTMPLWQFFHPPAAFSTAAEKQAVVDDVTRMYTGIGLPAFYVVVQFFPLDVSGSGGNFFVGGQPAANFVRLVIHHLAFQSQGSVAAHTQIATNVDRVVQPHLAVRGFDWEYHVSESPPTMWKINGYVPPVMGNPAVTTWAKENKPSAYEGDGRSKTEEGGEAKASKDETKL</sequence>
<dbReference type="EMBL" id="KI440846">
    <property type="protein sequence ID" value="ERS98088.1"/>
    <property type="molecule type" value="Genomic_DNA"/>
</dbReference>
<feature type="region of interest" description="Disordered" evidence="1">
    <location>
        <begin position="1979"/>
        <end position="2009"/>
    </location>
</feature>
<feature type="region of interest" description="Disordered" evidence="1">
    <location>
        <begin position="98"/>
        <end position="132"/>
    </location>
</feature>
<reference evidence="4" key="1">
    <citation type="journal article" date="2014" name="Genome Announc.">
        <title>Genome sequence of the pathogenic fungus Sporothrix schenckii (ATCC 58251).</title>
        <authorList>
            <person name="Cuomo C.A."/>
            <person name="Rodriguez-Del Valle N."/>
            <person name="Perez-Sanchez L."/>
            <person name="Abouelleil A."/>
            <person name="Goldberg J."/>
            <person name="Young S."/>
            <person name="Zeng Q."/>
            <person name="Birren B.W."/>
        </authorList>
    </citation>
    <scope>NUCLEOTIDE SEQUENCE [LARGE SCALE GENOMIC DNA]</scope>
    <source>
        <strain evidence="4">ATCC 58251 / de Perez 2211183</strain>
    </source>
</reference>
<feature type="region of interest" description="Disordered" evidence="1">
    <location>
        <begin position="1074"/>
        <end position="1119"/>
    </location>
</feature>
<dbReference type="STRING" id="1391915.U7PR11"/>